<evidence type="ECO:0008006" key="3">
    <source>
        <dbReference type="Google" id="ProtNLM"/>
    </source>
</evidence>
<dbReference type="InParanoid" id="A0A1E7EQJ1"/>
<organism evidence="1 2">
    <name type="scientific">Fragilariopsis cylindrus CCMP1102</name>
    <dbReference type="NCBI Taxonomy" id="635003"/>
    <lineage>
        <taxon>Eukaryota</taxon>
        <taxon>Sar</taxon>
        <taxon>Stramenopiles</taxon>
        <taxon>Ochrophyta</taxon>
        <taxon>Bacillariophyta</taxon>
        <taxon>Bacillariophyceae</taxon>
        <taxon>Bacillariophycidae</taxon>
        <taxon>Bacillariales</taxon>
        <taxon>Bacillariaceae</taxon>
        <taxon>Fragilariopsis</taxon>
    </lineage>
</organism>
<dbReference type="Gene3D" id="1.10.510.10">
    <property type="entry name" value="Transferase(Phosphotransferase) domain 1"/>
    <property type="match status" value="1"/>
</dbReference>
<dbReference type="KEGG" id="fcy:FRACYDRAFT_250294"/>
<reference evidence="1 2" key="1">
    <citation type="submission" date="2016-09" db="EMBL/GenBank/DDBJ databases">
        <title>Extensive genetic diversity and differential bi-allelic expression allows diatom success in the polar Southern Ocean.</title>
        <authorList>
            <consortium name="DOE Joint Genome Institute"/>
            <person name="Mock T."/>
            <person name="Otillar R.P."/>
            <person name="Strauss J."/>
            <person name="Dupont C."/>
            <person name="Frickenhaus S."/>
            <person name="Maumus F."/>
            <person name="Mcmullan M."/>
            <person name="Sanges R."/>
            <person name="Schmutz J."/>
            <person name="Toseland A."/>
            <person name="Valas R."/>
            <person name="Veluchamy A."/>
            <person name="Ward B.J."/>
            <person name="Allen A."/>
            <person name="Barry K."/>
            <person name="Falciatore A."/>
            <person name="Ferrante M."/>
            <person name="Fortunato A.E."/>
            <person name="Gloeckner G."/>
            <person name="Gruber A."/>
            <person name="Hipkin R."/>
            <person name="Janech M."/>
            <person name="Kroth P."/>
            <person name="Leese F."/>
            <person name="Lindquist E."/>
            <person name="Lyon B.R."/>
            <person name="Martin J."/>
            <person name="Mayer C."/>
            <person name="Parker M."/>
            <person name="Quesneville H."/>
            <person name="Raymond J."/>
            <person name="Uhlig C."/>
            <person name="Valentin K.U."/>
            <person name="Worden A.Z."/>
            <person name="Armbrust E.V."/>
            <person name="Bowler C."/>
            <person name="Green B."/>
            <person name="Moulton V."/>
            <person name="Van Oosterhout C."/>
            <person name="Grigoriev I."/>
        </authorList>
    </citation>
    <scope>NUCLEOTIDE SEQUENCE [LARGE SCALE GENOMIC DNA]</scope>
    <source>
        <strain evidence="1 2">CCMP1102</strain>
    </source>
</reference>
<sequence>MAVATSVDGSVCDYDNSSMAANALRKGVVFKYNTLYVPLKPDVLRREVDILSKLRGQNFCLDISAVYETPRVIYLITELCAGEYMYQYLSNRENDLRTDEVSWISFQREIRLFSQAREELEQQQKQEKKKGYDDNTAAVTTRIQTLCSLQCPPWYYDDEALRYSSTYGVPNGFSISTTGNQ</sequence>
<keyword evidence="2" id="KW-1185">Reference proteome</keyword>
<dbReference type="InterPro" id="IPR011009">
    <property type="entry name" value="Kinase-like_dom_sf"/>
</dbReference>
<evidence type="ECO:0000313" key="1">
    <source>
        <dbReference type="EMBL" id="OEU08076.1"/>
    </source>
</evidence>
<dbReference type="AlphaFoldDB" id="A0A1E7EQJ1"/>
<dbReference type="Proteomes" id="UP000095751">
    <property type="component" value="Unassembled WGS sequence"/>
</dbReference>
<gene>
    <name evidence="1" type="ORF">FRACYDRAFT_250294</name>
</gene>
<dbReference type="EMBL" id="KV784382">
    <property type="protein sequence ID" value="OEU08076.1"/>
    <property type="molecule type" value="Genomic_DNA"/>
</dbReference>
<proteinExistence type="predicted"/>
<name>A0A1E7EQJ1_9STRA</name>
<dbReference type="SUPFAM" id="SSF56112">
    <property type="entry name" value="Protein kinase-like (PK-like)"/>
    <property type="match status" value="1"/>
</dbReference>
<protein>
    <recommendedName>
        <fullName evidence="3">Protein kinase domain-containing protein</fullName>
    </recommendedName>
</protein>
<evidence type="ECO:0000313" key="2">
    <source>
        <dbReference type="Proteomes" id="UP000095751"/>
    </source>
</evidence>
<accession>A0A1E7EQJ1</accession>